<dbReference type="Proteomes" id="UP000799778">
    <property type="component" value="Unassembled WGS sequence"/>
</dbReference>
<dbReference type="RefSeq" id="XP_033388991.1">
    <property type="nucleotide sequence ID" value="XM_033526427.1"/>
</dbReference>
<comment type="subunit">
    <text evidence="3">P1 and P2 exist as dimers at the large ribosomal subunit.</text>
</comment>
<dbReference type="Gene3D" id="1.10.10.1410">
    <property type="match status" value="1"/>
</dbReference>
<keyword evidence="5" id="KW-0687">Ribonucleoprotein</keyword>
<evidence type="ECO:0000256" key="1">
    <source>
        <dbReference type="ARBA" id="ARBA00003362"/>
    </source>
</evidence>
<dbReference type="GO" id="GO:0043021">
    <property type="term" value="F:ribonucleoprotein complex binding"/>
    <property type="evidence" value="ECO:0007669"/>
    <property type="project" value="TreeGrafter"/>
</dbReference>
<evidence type="ECO:0000256" key="8">
    <source>
        <dbReference type="SAM" id="MobiDB-lite"/>
    </source>
</evidence>
<feature type="compositionally biased region" description="Acidic residues" evidence="8">
    <location>
        <begin position="89"/>
        <end position="106"/>
    </location>
</feature>
<dbReference type="GeneID" id="54283824"/>
<dbReference type="AlphaFoldDB" id="A0A6A5Y514"/>
<dbReference type="InterPro" id="IPR038716">
    <property type="entry name" value="P1/P2_N_sf"/>
</dbReference>
<dbReference type="EMBL" id="ML978066">
    <property type="protein sequence ID" value="KAF2020652.1"/>
    <property type="molecule type" value="Genomic_DNA"/>
</dbReference>
<dbReference type="GO" id="GO:0002181">
    <property type="term" value="P:cytoplasmic translation"/>
    <property type="evidence" value="ECO:0007669"/>
    <property type="project" value="TreeGrafter"/>
</dbReference>
<gene>
    <name evidence="9" type="ORF">BU24DRAFT_416330</name>
</gene>
<reference evidence="9" key="1">
    <citation type="journal article" date="2020" name="Stud. Mycol.">
        <title>101 Dothideomycetes genomes: a test case for predicting lifestyles and emergence of pathogens.</title>
        <authorList>
            <person name="Haridas S."/>
            <person name="Albert R."/>
            <person name="Binder M."/>
            <person name="Bloem J."/>
            <person name="Labutti K."/>
            <person name="Salamov A."/>
            <person name="Andreopoulos B."/>
            <person name="Baker S."/>
            <person name="Barry K."/>
            <person name="Bills G."/>
            <person name="Bluhm B."/>
            <person name="Cannon C."/>
            <person name="Castanera R."/>
            <person name="Culley D."/>
            <person name="Daum C."/>
            <person name="Ezra D."/>
            <person name="Gonzalez J."/>
            <person name="Henrissat B."/>
            <person name="Kuo A."/>
            <person name="Liang C."/>
            <person name="Lipzen A."/>
            <person name="Lutzoni F."/>
            <person name="Magnuson J."/>
            <person name="Mondo S."/>
            <person name="Nolan M."/>
            <person name="Ohm R."/>
            <person name="Pangilinan J."/>
            <person name="Park H.-J."/>
            <person name="Ramirez L."/>
            <person name="Alfaro M."/>
            <person name="Sun H."/>
            <person name="Tritt A."/>
            <person name="Yoshinaga Y."/>
            <person name="Zwiers L.-H."/>
            <person name="Turgeon B."/>
            <person name="Goodwin S."/>
            <person name="Spatafora J."/>
            <person name="Crous P."/>
            <person name="Grigoriev I."/>
        </authorList>
    </citation>
    <scope>NUCLEOTIDE SEQUENCE</scope>
    <source>
        <strain evidence="9">CBS 175.79</strain>
    </source>
</reference>
<evidence type="ECO:0000313" key="10">
    <source>
        <dbReference type="Proteomes" id="UP000799778"/>
    </source>
</evidence>
<feature type="compositionally biased region" description="Basic and acidic residues" evidence="8">
    <location>
        <begin position="78"/>
        <end position="88"/>
    </location>
</feature>
<dbReference type="GO" id="GO:0022625">
    <property type="term" value="C:cytosolic large ribosomal subunit"/>
    <property type="evidence" value="ECO:0007669"/>
    <property type="project" value="TreeGrafter"/>
</dbReference>
<keyword evidence="4 9" id="KW-0689">Ribosomal protein</keyword>
<proteinExistence type="inferred from homology"/>
<keyword evidence="10" id="KW-1185">Reference proteome</keyword>
<comment type="similarity">
    <text evidence="2">Belongs to the eukaryotic ribosomal protein P1/P2 family.</text>
</comment>
<evidence type="ECO:0000256" key="5">
    <source>
        <dbReference type="ARBA" id="ARBA00023274"/>
    </source>
</evidence>
<protein>
    <recommendedName>
        <fullName evidence="6">Large ribosomal subunit protein P1</fullName>
    </recommendedName>
    <alternativeName>
        <fullName evidence="7">60S acidic ribosomal protein P1</fullName>
    </alternativeName>
</protein>
<evidence type="ECO:0000313" key="9">
    <source>
        <dbReference type="EMBL" id="KAF2020652.1"/>
    </source>
</evidence>
<comment type="function">
    <text evidence="1">Plays an important role in the elongation step of protein synthesis.</text>
</comment>
<accession>A0A6A5Y514</accession>
<dbReference type="PANTHER" id="PTHR45696">
    <property type="entry name" value="60S ACIDIC RIBOSOMAL PROTEIN P1"/>
    <property type="match status" value="1"/>
</dbReference>
<name>A0A6A5Y514_9PLEO</name>
<dbReference type="GO" id="GO:0030295">
    <property type="term" value="F:protein kinase activator activity"/>
    <property type="evidence" value="ECO:0007669"/>
    <property type="project" value="TreeGrafter"/>
</dbReference>
<dbReference type="PANTHER" id="PTHR45696:SF10">
    <property type="entry name" value="LARGE RIBOSOMAL SUBUNIT PROTEIN P1"/>
    <property type="match status" value="1"/>
</dbReference>
<dbReference type="GO" id="GO:0003735">
    <property type="term" value="F:structural constituent of ribosome"/>
    <property type="evidence" value="ECO:0007669"/>
    <property type="project" value="TreeGrafter"/>
</dbReference>
<feature type="region of interest" description="Disordered" evidence="8">
    <location>
        <begin position="70"/>
        <end position="112"/>
    </location>
</feature>
<dbReference type="Pfam" id="PF00428">
    <property type="entry name" value="Ribosomal_60s"/>
    <property type="match status" value="1"/>
</dbReference>
<evidence type="ECO:0000256" key="3">
    <source>
        <dbReference type="ARBA" id="ARBA00011266"/>
    </source>
</evidence>
<evidence type="ECO:0000256" key="7">
    <source>
        <dbReference type="ARBA" id="ARBA00042918"/>
    </source>
</evidence>
<dbReference type="OrthoDB" id="2194681at2759"/>
<sequence length="112" mass="11998">MSSSRAETAVSYASLILADADIAITAEKLQIILEAAGIDDIEPIWTALFAKALEAKDVKAILTTIASSENVRGPNVEKSQDDREGEEGSKDDEEQGIEDEPSDDDIGLSLFD</sequence>
<evidence type="ECO:0000256" key="2">
    <source>
        <dbReference type="ARBA" id="ARBA00005436"/>
    </source>
</evidence>
<organism evidence="9 10">
    <name type="scientific">Aaosphaeria arxii CBS 175.79</name>
    <dbReference type="NCBI Taxonomy" id="1450172"/>
    <lineage>
        <taxon>Eukaryota</taxon>
        <taxon>Fungi</taxon>
        <taxon>Dikarya</taxon>
        <taxon>Ascomycota</taxon>
        <taxon>Pezizomycotina</taxon>
        <taxon>Dothideomycetes</taxon>
        <taxon>Pleosporomycetidae</taxon>
        <taxon>Pleosporales</taxon>
        <taxon>Pleosporales incertae sedis</taxon>
        <taxon>Aaosphaeria</taxon>
    </lineage>
</organism>
<evidence type="ECO:0000256" key="4">
    <source>
        <dbReference type="ARBA" id="ARBA00022980"/>
    </source>
</evidence>
<dbReference type="FunFam" id="1.10.10.1410:FF:000001">
    <property type="entry name" value="60S acidic ribosomal protein P1"/>
    <property type="match status" value="1"/>
</dbReference>
<evidence type="ECO:0000256" key="6">
    <source>
        <dbReference type="ARBA" id="ARBA00041116"/>
    </source>
</evidence>
<dbReference type="CDD" id="cd05831">
    <property type="entry name" value="Ribosomal_P1"/>
    <property type="match status" value="1"/>
</dbReference>